<dbReference type="Pfam" id="PF14273">
    <property type="entry name" value="DUF4360"/>
    <property type="match status" value="1"/>
</dbReference>
<evidence type="ECO:0000313" key="3">
    <source>
        <dbReference type="Proteomes" id="UP001597168"/>
    </source>
</evidence>
<protein>
    <submittedName>
        <fullName evidence="2">DUF4360 domain-containing protein</fullName>
    </submittedName>
</protein>
<name>A0ABW3QZZ5_9PSEU</name>
<organism evidence="2 3">
    <name type="scientific">Saccharothrix hoggarensis</name>
    <dbReference type="NCBI Taxonomy" id="913853"/>
    <lineage>
        <taxon>Bacteria</taxon>
        <taxon>Bacillati</taxon>
        <taxon>Actinomycetota</taxon>
        <taxon>Actinomycetes</taxon>
        <taxon>Pseudonocardiales</taxon>
        <taxon>Pseudonocardiaceae</taxon>
        <taxon>Saccharothrix</taxon>
    </lineage>
</organism>
<gene>
    <name evidence="2" type="ORF">ACFQ3T_24910</name>
</gene>
<reference evidence="3" key="1">
    <citation type="journal article" date="2019" name="Int. J. Syst. Evol. Microbiol.">
        <title>The Global Catalogue of Microorganisms (GCM) 10K type strain sequencing project: providing services to taxonomists for standard genome sequencing and annotation.</title>
        <authorList>
            <consortium name="The Broad Institute Genomics Platform"/>
            <consortium name="The Broad Institute Genome Sequencing Center for Infectious Disease"/>
            <person name="Wu L."/>
            <person name="Ma J."/>
        </authorList>
    </citation>
    <scope>NUCLEOTIDE SEQUENCE [LARGE SCALE GENOMIC DNA]</scope>
    <source>
        <strain evidence="3">CCUG 60214</strain>
    </source>
</reference>
<dbReference type="Proteomes" id="UP001597168">
    <property type="component" value="Unassembled WGS sequence"/>
</dbReference>
<comment type="caution">
    <text evidence="2">The sequence shown here is derived from an EMBL/GenBank/DDBJ whole genome shotgun (WGS) entry which is preliminary data.</text>
</comment>
<evidence type="ECO:0000313" key="2">
    <source>
        <dbReference type="EMBL" id="MFD1150387.1"/>
    </source>
</evidence>
<dbReference type="PANTHER" id="PTHR38847">
    <property type="match status" value="1"/>
</dbReference>
<accession>A0ABW3QZZ5</accession>
<dbReference type="InterPro" id="IPR025649">
    <property type="entry name" value="DUF4360"/>
</dbReference>
<evidence type="ECO:0000256" key="1">
    <source>
        <dbReference type="SAM" id="MobiDB-lite"/>
    </source>
</evidence>
<keyword evidence="3" id="KW-1185">Reference proteome</keyword>
<dbReference type="RefSeq" id="WP_380726431.1">
    <property type="nucleotide sequence ID" value="NZ_JBHTLK010000156.1"/>
</dbReference>
<dbReference type="PANTHER" id="PTHR38847:SF1">
    <property type="entry name" value="PSEUDOURIDINE SYNTHASE RSUA_RLUA-LIKE DOMAIN-CONTAINING PROTEIN"/>
    <property type="match status" value="1"/>
</dbReference>
<sequence>MVRGAGRRRARGARAADPTSGRRPAQLARRSRVFFRHCREFNERAVRKWDDTARRAHTFNGPYSDNWQATDSTDWSAIVYAPCGEQRMLNINTELRVTAGTSAGTSFMVMDSTDSNVSTTYHFSWKRC</sequence>
<feature type="region of interest" description="Disordered" evidence="1">
    <location>
        <begin position="1"/>
        <end position="27"/>
    </location>
</feature>
<dbReference type="EMBL" id="JBHTLK010000156">
    <property type="protein sequence ID" value="MFD1150387.1"/>
    <property type="molecule type" value="Genomic_DNA"/>
</dbReference>
<proteinExistence type="predicted"/>
<feature type="compositionally biased region" description="Basic residues" evidence="1">
    <location>
        <begin position="1"/>
        <end position="12"/>
    </location>
</feature>